<dbReference type="CDD" id="cd17546">
    <property type="entry name" value="REC_hyHK_CKI1_RcsC-like"/>
    <property type="match status" value="1"/>
</dbReference>
<dbReference type="Pfam" id="PF00072">
    <property type="entry name" value="Response_reg"/>
    <property type="match status" value="1"/>
</dbReference>
<dbReference type="PANTHER" id="PTHR43719:SF28">
    <property type="entry name" value="PEROXIDE STRESS-ACTIVATED HISTIDINE KINASE MAK1-RELATED"/>
    <property type="match status" value="1"/>
</dbReference>
<dbReference type="OrthoDB" id="9802491at2"/>
<evidence type="ECO:0000256" key="1">
    <source>
        <dbReference type="ARBA" id="ARBA00022553"/>
    </source>
</evidence>
<dbReference type="Gene3D" id="3.40.50.2300">
    <property type="match status" value="1"/>
</dbReference>
<organism evidence="4 5">
    <name type="scientific">Deferribacter autotrophicus</name>
    <dbReference type="NCBI Taxonomy" id="500465"/>
    <lineage>
        <taxon>Bacteria</taxon>
        <taxon>Pseudomonadati</taxon>
        <taxon>Deferribacterota</taxon>
        <taxon>Deferribacteres</taxon>
        <taxon>Deferribacterales</taxon>
        <taxon>Deferribacteraceae</taxon>
        <taxon>Deferribacter</taxon>
    </lineage>
</organism>
<proteinExistence type="predicted"/>
<dbReference type="InterPro" id="IPR011006">
    <property type="entry name" value="CheY-like_superfamily"/>
</dbReference>
<name>A0A5A8F666_9BACT</name>
<dbReference type="GO" id="GO:0000160">
    <property type="term" value="P:phosphorelay signal transduction system"/>
    <property type="evidence" value="ECO:0007669"/>
    <property type="project" value="InterPro"/>
</dbReference>
<dbReference type="SMART" id="SM00448">
    <property type="entry name" value="REC"/>
    <property type="match status" value="1"/>
</dbReference>
<keyword evidence="1 2" id="KW-0597">Phosphoprotein</keyword>
<keyword evidence="5" id="KW-1185">Reference proteome</keyword>
<protein>
    <submittedName>
        <fullName evidence="4">Response regulator</fullName>
    </submittedName>
</protein>
<reference evidence="4 5" key="1">
    <citation type="submission" date="2019-06" db="EMBL/GenBank/DDBJ databases">
        <title>Genomic insights into carbon and energy metabolism of Deferribacter autotrophicus revealed new metabolic traits in the phylum Deferribacteres.</title>
        <authorList>
            <person name="Slobodkin A.I."/>
            <person name="Slobodkina G.B."/>
            <person name="Allioux M."/>
            <person name="Alain K."/>
            <person name="Jebbar M."/>
            <person name="Shadrin V."/>
            <person name="Kublanov I.V."/>
            <person name="Toshchakov S.V."/>
            <person name="Bonch-Osmolovskaya E.A."/>
        </authorList>
    </citation>
    <scope>NUCLEOTIDE SEQUENCE [LARGE SCALE GENOMIC DNA]</scope>
    <source>
        <strain evidence="4 5">SL50</strain>
    </source>
</reference>
<dbReference type="PROSITE" id="PS50110">
    <property type="entry name" value="RESPONSE_REGULATORY"/>
    <property type="match status" value="1"/>
</dbReference>
<evidence type="ECO:0000259" key="3">
    <source>
        <dbReference type="PROSITE" id="PS50110"/>
    </source>
</evidence>
<comment type="caution">
    <text evidence="4">The sequence shown here is derived from an EMBL/GenBank/DDBJ whole genome shotgun (WGS) entry which is preliminary data.</text>
</comment>
<dbReference type="PANTHER" id="PTHR43719">
    <property type="entry name" value="TWO-COMPONENT HISTIDINE KINASE"/>
    <property type="match status" value="1"/>
</dbReference>
<dbReference type="SUPFAM" id="SSF52172">
    <property type="entry name" value="CheY-like"/>
    <property type="match status" value="1"/>
</dbReference>
<feature type="domain" description="Response regulatory" evidence="3">
    <location>
        <begin position="24"/>
        <end position="139"/>
    </location>
</feature>
<dbReference type="Proteomes" id="UP000322876">
    <property type="component" value="Unassembled WGS sequence"/>
</dbReference>
<feature type="modified residue" description="4-aspartylphosphate" evidence="2">
    <location>
        <position position="72"/>
    </location>
</feature>
<evidence type="ECO:0000256" key="2">
    <source>
        <dbReference type="PROSITE-ProRule" id="PRU00169"/>
    </source>
</evidence>
<accession>A0A5A8F666</accession>
<dbReference type="EMBL" id="VFJB01000005">
    <property type="protein sequence ID" value="KAA0258234.1"/>
    <property type="molecule type" value="Genomic_DNA"/>
</dbReference>
<gene>
    <name evidence="4" type="ORF">FHQ18_07525</name>
</gene>
<dbReference type="InterPro" id="IPR001789">
    <property type="entry name" value="Sig_transdc_resp-reg_receiver"/>
</dbReference>
<dbReference type="AlphaFoldDB" id="A0A5A8F666"/>
<evidence type="ECO:0000313" key="5">
    <source>
        <dbReference type="Proteomes" id="UP000322876"/>
    </source>
</evidence>
<evidence type="ECO:0000313" key="4">
    <source>
        <dbReference type="EMBL" id="KAA0258234.1"/>
    </source>
</evidence>
<sequence>MVMNIKSIKEHIEKKNYKILNGCKILIVDDNFVNRIVLKDILNMYGVEVIEAEDGLDALKKLSKDIDLIIMDCQMPKMDGYETTMKIREMDGFKDLPILALTASTKEFGGERALQVGMNGFLQKPINSDELIHTILKFLTKY</sequence>
<dbReference type="InterPro" id="IPR050956">
    <property type="entry name" value="2C_system_His_kinase"/>
</dbReference>